<feature type="compositionally biased region" description="Basic and acidic residues" evidence="1">
    <location>
        <begin position="40"/>
        <end position="53"/>
    </location>
</feature>
<accession>A0A845DC79</accession>
<sequence length="160" mass="17237">MLMPVEQQEQEEVKTRGTSVLLVSQTDATDDEVVSAVAESSREADDSLPEDKASSSNASPAYGNDDFMAHLDNWRPTHAQTCYNAVRGLYDHAVASGVSEDNPSMVFAADNLFVGNSAQQSLRDGNEQRALNLISWAVKDLTNAGISVDTIDQSCLMPLG</sequence>
<feature type="compositionally biased region" description="Polar residues" evidence="1">
    <location>
        <begin position="16"/>
        <end position="27"/>
    </location>
</feature>
<evidence type="ECO:0000313" key="3">
    <source>
        <dbReference type="Proteomes" id="UP000449092"/>
    </source>
</evidence>
<name>A0A845DC79_9BACT</name>
<gene>
    <name evidence="2" type="ORF">F4X82_01965</name>
</gene>
<evidence type="ECO:0000256" key="1">
    <source>
        <dbReference type="SAM" id="MobiDB-lite"/>
    </source>
</evidence>
<comment type="caution">
    <text evidence="2">The sequence shown here is derived from an EMBL/GenBank/DDBJ whole genome shotgun (WGS) entry which is preliminary data.</text>
</comment>
<organism evidence="2 3">
    <name type="scientific">Candidatus Spechtbacteria bacterium SB0662_bin_43</name>
    <dbReference type="NCBI Taxonomy" id="2604897"/>
    <lineage>
        <taxon>Bacteria</taxon>
        <taxon>Candidatus Spechtiibacteriota</taxon>
    </lineage>
</organism>
<dbReference type="EMBL" id="VXOY01000015">
    <property type="protein sequence ID" value="MYE38264.1"/>
    <property type="molecule type" value="Genomic_DNA"/>
</dbReference>
<evidence type="ECO:0000313" key="2">
    <source>
        <dbReference type="EMBL" id="MYE38264.1"/>
    </source>
</evidence>
<dbReference type="AlphaFoldDB" id="A0A845DC79"/>
<dbReference type="Proteomes" id="UP000449092">
    <property type="component" value="Unassembled WGS sequence"/>
</dbReference>
<protein>
    <submittedName>
        <fullName evidence="2">Uncharacterized protein</fullName>
    </submittedName>
</protein>
<reference evidence="2 3" key="1">
    <citation type="submission" date="2019-09" db="EMBL/GenBank/DDBJ databases">
        <title>Characterisation of the sponge microbiome using genome-centric metagenomics.</title>
        <authorList>
            <person name="Engelberts J.P."/>
            <person name="Robbins S.J."/>
            <person name="De Goeij J.M."/>
            <person name="Aranda M."/>
            <person name="Bell S.C."/>
            <person name="Webster N.S."/>
        </authorList>
    </citation>
    <scope>NUCLEOTIDE SEQUENCE [LARGE SCALE GENOMIC DNA]</scope>
    <source>
        <strain evidence="2">SB0662_bin_43</strain>
    </source>
</reference>
<proteinExistence type="predicted"/>
<feature type="region of interest" description="Disordered" evidence="1">
    <location>
        <begin position="1"/>
        <end position="62"/>
    </location>
</feature>